<dbReference type="AlphaFoldDB" id="A0A1I3BSB2"/>
<dbReference type="EMBL" id="FOQE01000009">
    <property type="protein sequence ID" value="SFH64976.1"/>
    <property type="molecule type" value="Genomic_DNA"/>
</dbReference>
<proteinExistence type="predicted"/>
<sequence>MVQSLALLALYYFAKIDETNQAQWASESAFVACEMDTYKDFKIELKESYRLFFSCLVSVMQMDRKSENNCTIYYLASSP</sequence>
<evidence type="ECO:0000313" key="2">
    <source>
        <dbReference type="Proteomes" id="UP000198668"/>
    </source>
</evidence>
<evidence type="ECO:0000313" key="1">
    <source>
        <dbReference type="EMBL" id="SFH64976.1"/>
    </source>
</evidence>
<keyword evidence="2" id="KW-1185">Reference proteome</keyword>
<dbReference type="Proteomes" id="UP000198668">
    <property type="component" value="Unassembled WGS sequence"/>
</dbReference>
<protein>
    <submittedName>
        <fullName evidence="1">Uncharacterized protein</fullName>
    </submittedName>
</protein>
<accession>A0A1I3BSB2</accession>
<reference evidence="1 2" key="1">
    <citation type="submission" date="2016-10" db="EMBL/GenBank/DDBJ databases">
        <authorList>
            <person name="de Groot N.N."/>
        </authorList>
    </citation>
    <scope>NUCLEOTIDE SEQUENCE [LARGE SCALE GENOMIC DNA]</scope>
    <source>
        <strain evidence="1 2">DSM 27630</strain>
    </source>
</reference>
<gene>
    <name evidence="1" type="ORF">SAMN04489868_1091</name>
</gene>
<name>A0A1I3BSB2_9LACT</name>
<organism evidence="1 2">
    <name type="scientific">Pisciglobus halotolerans</name>
    <dbReference type="NCBI Taxonomy" id="745365"/>
    <lineage>
        <taxon>Bacteria</taxon>
        <taxon>Bacillati</taxon>
        <taxon>Bacillota</taxon>
        <taxon>Bacilli</taxon>
        <taxon>Lactobacillales</taxon>
        <taxon>Carnobacteriaceae</taxon>
    </lineage>
</organism>